<evidence type="ECO:0000313" key="2">
    <source>
        <dbReference type="EMBL" id="PQJ78629.1"/>
    </source>
</evidence>
<accession>A0A2S7WM30</accession>
<evidence type="ECO:0000256" key="1">
    <source>
        <dbReference type="SAM" id="SignalP"/>
    </source>
</evidence>
<feature type="signal peptide" evidence="1">
    <location>
        <begin position="1"/>
        <end position="19"/>
    </location>
</feature>
<dbReference type="EMBL" id="MSCN01000001">
    <property type="protein sequence ID" value="PQJ78629.1"/>
    <property type="molecule type" value="Genomic_DNA"/>
</dbReference>
<gene>
    <name evidence="2" type="ORF">BTO18_05250</name>
</gene>
<dbReference type="AlphaFoldDB" id="A0A2S7WM30"/>
<dbReference type="OrthoDB" id="1190150at2"/>
<feature type="chain" id="PRO_5015683210" evidence="1">
    <location>
        <begin position="20"/>
        <end position="153"/>
    </location>
</feature>
<dbReference type="RefSeq" id="WP_105015219.1">
    <property type="nucleotide sequence ID" value="NZ_MSCN01000001.1"/>
</dbReference>
<reference evidence="2 3" key="1">
    <citation type="submission" date="2016-12" db="EMBL/GenBank/DDBJ databases">
        <title>Trade-off between light-utilization and light-protection in marine flavobacteria.</title>
        <authorList>
            <person name="Kumagai Y."/>
            <person name="Yoshizawa S."/>
            <person name="Kogure K."/>
            <person name="Iwasaki W."/>
        </authorList>
    </citation>
    <scope>NUCLEOTIDE SEQUENCE [LARGE SCALE GENOMIC DNA]</scope>
    <source>
        <strain evidence="2 3">NBRC 108759</strain>
    </source>
</reference>
<keyword evidence="1" id="KW-0732">Signal</keyword>
<sequence>MKQLIFLFFLFANVFNSNAQDNLTKRFNGKYHLLEAEKGIDNKPSKIKFVEFGENNGKKLLAVAACEKCTPAIFSYKQEESKKYGTPIFFNYFGLYAITYDKESFIIVFVDKKLGSGTWTKFGFSNFYSKSKTKVAQMTKEKLEAFAIALSKK</sequence>
<protein>
    <submittedName>
        <fullName evidence="2">Uncharacterized protein</fullName>
    </submittedName>
</protein>
<evidence type="ECO:0000313" key="3">
    <source>
        <dbReference type="Proteomes" id="UP000238882"/>
    </source>
</evidence>
<proteinExistence type="predicted"/>
<keyword evidence="3" id="KW-1185">Reference proteome</keyword>
<organism evidence="2 3">
    <name type="scientific">Polaribacter porphyrae</name>
    <dbReference type="NCBI Taxonomy" id="1137780"/>
    <lineage>
        <taxon>Bacteria</taxon>
        <taxon>Pseudomonadati</taxon>
        <taxon>Bacteroidota</taxon>
        <taxon>Flavobacteriia</taxon>
        <taxon>Flavobacteriales</taxon>
        <taxon>Flavobacteriaceae</taxon>
    </lineage>
</organism>
<name>A0A2S7WM30_9FLAO</name>
<comment type="caution">
    <text evidence="2">The sequence shown here is derived from an EMBL/GenBank/DDBJ whole genome shotgun (WGS) entry which is preliminary data.</text>
</comment>
<dbReference type="Proteomes" id="UP000238882">
    <property type="component" value="Unassembled WGS sequence"/>
</dbReference>